<gene>
    <name evidence="3" type="ORF">P6N53_09930</name>
</gene>
<dbReference type="InterPro" id="IPR003777">
    <property type="entry name" value="XdhC_CoxI"/>
</dbReference>
<protein>
    <submittedName>
        <fullName evidence="3">XdhC/CoxI family protein</fullName>
    </submittedName>
</protein>
<keyword evidence="4" id="KW-1185">Reference proteome</keyword>
<accession>A0AAW7ZCW9</accession>
<dbReference type="InterPro" id="IPR052698">
    <property type="entry name" value="MoCofactor_Util/Proc"/>
</dbReference>
<sequence>MKNLYHSMLQLFEQGNSFVQATILTQSGSAPRTAGAKMLILKDKTILGTIGGGQVEAMVQELAAGLFENKGALIKEYDLTGSKGGQMDMICGGRLEVLIEYMDATNNTLLNVYRNIISTIEQRKKAVLVTPISNYLWENNQSFLVQSDGSFHGSEYSWPDELLESFAGQAKGRYPQVLTFDNQRFLVEPISTYGTVYIFGAGHVSQKLGLLTGLIDFRTVVIDDRREFANRERFATADEVLVVESFGQAFADFKFDPDSYLVIVTRGHAHDKTVLAQALKTNASYIGMIGSVRKRDTLYRSLLSEGFTEQDLKRVYCPIGLEIAAETPEEIAVSIAAELIKIRAGLS</sequence>
<evidence type="ECO:0000313" key="4">
    <source>
        <dbReference type="Proteomes" id="UP001172911"/>
    </source>
</evidence>
<feature type="domain" description="XdhC Rossmann" evidence="2">
    <location>
        <begin position="196"/>
        <end position="339"/>
    </location>
</feature>
<reference evidence="3" key="1">
    <citation type="journal article" date="2023" name="J. Hazard. Mater.">
        <title>Anaerobic biodegradation of pyrene and benzo[a]pyrene by a new sulfate-reducing Desulforamulus aquiferis strain DSA.</title>
        <authorList>
            <person name="Zhang Z."/>
            <person name="Sun J."/>
            <person name="Gong X."/>
            <person name="Wang C."/>
            <person name="Wang H."/>
        </authorList>
    </citation>
    <scope>NUCLEOTIDE SEQUENCE</scope>
    <source>
        <strain evidence="3">DSA</strain>
    </source>
</reference>
<dbReference type="Gene3D" id="3.40.50.720">
    <property type="entry name" value="NAD(P)-binding Rossmann-like Domain"/>
    <property type="match status" value="1"/>
</dbReference>
<name>A0AAW7ZCW9_9FIRM</name>
<dbReference type="PANTHER" id="PTHR30388:SF6">
    <property type="entry name" value="XANTHINE DEHYDROGENASE SUBUNIT A-RELATED"/>
    <property type="match status" value="1"/>
</dbReference>
<proteinExistence type="predicted"/>
<dbReference type="Pfam" id="PF02625">
    <property type="entry name" value="XdhC_CoxI"/>
    <property type="match status" value="1"/>
</dbReference>
<dbReference type="Pfam" id="PF13478">
    <property type="entry name" value="XdhC_C"/>
    <property type="match status" value="1"/>
</dbReference>
<evidence type="ECO:0000259" key="1">
    <source>
        <dbReference type="Pfam" id="PF02625"/>
    </source>
</evidence>
<evidence type="ECO:0000313" key="3">
    <source>
        <dbReference type="EMBL" id="MDO7787538.1"/>
    </source>
</evidence>
<dbReference type="Proteomes" id="UP001172911">
    <property type="component" value="Unassembled WGS sequence"/>
</dbReference>
<feature type="domain" description="XdhC- CoxI" evidence="1">
    <location>
        <begin position="13"/>
        <end position="78"/>
    </location>
</feature>
<evidence type="ECO:0000259" key="2">
    <source>
        <dbReference type="Pfam" id="PF13478"/>
    </source>
</evidence>
<reference evidence="3" key="2">
    <citation type="submission" date="2023-03" db="EMBL/GenBank/DDBJ databases">
        <authorList>
            <person name="Zhang Z."/>
        </authorList>
    </citation>
    <scope>NUCLEOTIDE SEQUENCE</scope>
    <source>
        <strain evidence="3">DSA</strain>
    </source>
</reference>
<dbReference type="RefSeq" id="WP_304542686.1">
    <property type="nucleotide sequence ID" value="NZ_JARPTC010000014.1"/>
</dbReference>
<dbReference type="AlphaFoldDB" id="A0AAW7ZCW9"/>
<comment type="caution">
    <text evidence="3">The sequence shown here is derived from an EMBL/GenBank/DDBJ whole genome shotgun (WGS) entry which is preliminary data.</text>
</comment>
<dbReference type="EMBL" id="JARPTC010000014">
    <property type="protein sequence ID" value="MDO7787538.1"/>
    <property type="molecule type" value="Genomic_DNA"/>
</dbReference>
<dbReference type="NCBIfam" id="NF045664">
    <property type="entry name" value="XdhC_rel_AOR"/>
    <property type="match status" value="1"/>
</dbReference>
<dbReference type="PANTHER" id="PTHR30388">
    <property type="entry name" value="ALDEHYDE OXIDOREDUCTASE MOLYBDENUM COFACTOR ASSEMBLY PROTEIN"/>
    <property type="match status" value="1"/>
</dbReference>
<organism evidence="3 4">
    <name type="scientific">Desulforamulus aquiferis</name>
    <dbReference type="NCBI Taxonomy" id="1397668"/>
    <lineage>
        <taxon>Bacteria</taxon>
        <taxon>Bacillati</taxon>
        <taxon>Bacillota</taxon>
        <taxon>Clostridia</taxon>
        <taxon>Eubacteriales</taxon>
        <taxon>Peptococcaceae</taxon>
        <taxon>Desulforamulus</taxon>
    </lineage>
</organism>
<dbReference type="InterPro" id="IPR027051">
    <property type="entry name" value="XdhC_Rossmann_dom"/>
</dbReference>